<organism evidence="3 4">
    <name type="scientific">Methylobrevis albus</name>
    <dbReference type="NCBI Taxonomy" id="2793297"/>
    <lineage>
        <taxon>Bacteria</taxon>
        <taxon>Pseudomonadati</taxon>
        <taxon>Pseudomonadota</taxon>
        <taxon>Alphaproteobacteria</taxon>
        <taxon>Hyphomicrobiales</taxon>
        <taxon>Pleomorphomonadaceae</taxon>
        <taxon>Methylobrevis</taxon>
    </lineage>
</organism>
<feature type="transmembrane region" description="Helical" evidence="1">
    <location>
        <begin position="20"/>
        <end position="43"/>
    </location>
</feature>
<dbReference type="AlphaFoldDB" id="A0A931I3I2"/>
<dbReference type="EMBL" id="JADZLT010000055">
    <property type="protein sequence ID" value="MBH0239582.1"/>
    <property type="molecule type" value="Genomic_DNA"/>
</dbReference>
<dbReference type="RefSeq" id="WP_197312662.1">
    <property type="nucleotide sequence ID" value="NZ_JADZLT010000055.1"/>
</dbReference>
<dbReference type="Pfam" id="PF13400">
    <property type="entry name" value="Tad"/>
    <property type="match status" value="1"/>
</dbReference>
<gene>
    <name evidence="3" type="ORF">I5731_17310</name>
</gene>
<keyword evidence="1" id="KW-1133">Transmembrane helix</keyword>
<comment type="caution">
    <text evidence="3">The sequence shown here is derived from an EMBL/GenBank/DDBJ whole genome shotgun (WGS) entry which is preliminary data.</text>
</comment>
<proteinExistence type="predicted"/>
<evidence type="ECO:0000259" key="2">
    <source>
        <dbReference type="Pfam" id="PF13400"/>
    </source>
</evidence>
<protein>
    <submittedName>
        <fullName evidence="3">Pilus assembly protein</fullName>
    </submittedName>
</protein>
<reference evidence="3" key="1">
    <citation type="submission" date="2020-12" db="EMBL/GenBank/DDBJ databases">
        <title>Methylobrevis albus sp. nov., isolated from fresh water lack sediment.</title>
        <authorList>
            <person name="Zou Q."/>
        </authorList>
    </citation>
    <scope>NUCLEOTIDE SEQUENCE</scope>
    <source>
        <strain evidence="3">L22</strain>
    </source>
</reference>
<keyword evidence="1" id="KW-0472">Membrane</keyword>
<keyword evidence="1" id="KW-0812">Transmembrane</keyword>
<keyword evidence="4" id="KW-1185">Reference proteome</keyword>
<sequence>MIDLLHSTLRRFRRSANGGVVLIGALVLPVLLIAVGVAVDFGFASRDRSALQIISDTTALAVASELSTANVTDAGIASVASALAEPHLKRQGLEADAVVRASLVSSGRGVTVEIEHPMRRFFGDIVGNGASSIVVLSTAIVSGNQKICVIALEETGSESIYLKSNAWLTAQDCNVYSNSSSPSGIKSDSGIKVTAKMTCSAGGFSGTGQFFGLKVPDCPPIVDPLAARPPPPTAACKAQGHRVVDKGTLSARHVLTPGTYCGGLFIGGNSVVRLDPGVYVIKDGPLVIDSNADVRGTHVGFYMQGEKTTFQFVSNAKVNIDAPKDGPMSGLLFFEDRSVSLGREHKITSNYVSNLTGTMYLSRGQLTVDATNEVAQQSAFTVIVVRRLYLSANPKLMVQSDYDSTEIPVPAGLGPASGVPILSQ</sequence>
<evidence type="ECO:0000313" key="3">
    <source>
        <dbReference type="EMBL" id="MBH0239582.1"/>
    </source>
</evidence>
<evidence type="ECO:0000313" key="4">
    <source>
        <dbReference type="Proteomes" id="UP000631694"/>
    </source>
</evidence>
<dbReference type="Proteomes" id="UP000631694">
    <property type="component" value="Unassembled WGS sequence"/>
</dbReference>
<accession>A0A931I3I2</accession>
<evidence type="ECO:0000256" key="1">
    <source>
        <dbReference type="SAM" id="Phobius"/>
    </source>
</evidence>
<feature type="domain" description="Putative Flp pilus-assembly TadG-like N-terminal" evidence="2">
    <location>
        <begin position="18"/>
        <end position="64"/>
    </location>
</feature>
<dbReference type="InterPro" id="IPR028087">
    <property type="entry name" value="Tad_N"/>
</dbReference>
<name>A0A931I3I2_9HYPH</name>